<proteinExistence type="predicted"/>
<sequence>MASRLLAIVDKKKLRTHFYPIHVRGIDVHIDKALLWSPGRSSRFWNIQMPPNLKKTSAISQAGCDSIAL</sequence>
<organism evidence="1 2">
    <name type="scientific">Boletus edulis BED1</name>
    <dbReference type="NCBI Taxonomy" id="1328754"/>
    <lineage>
        <taxon>Eukaryota</taxon>
        <taxon>Fungi</taxon>
        <taxon>Dikarya</taxon>
        <taxon>Basidiomycota</taxon>
        <taxon>Agaricomycotina</taxon>
        <taxon>Agaricomycetes</taxon>
        <taxon>Agaricomycetidae</taxon>
        <taxon>Boletales</taxon>
        <taxon>Boletineae</taxon>
        <taxon>Boletaceae</taxon>
        <taxon>Boletoideae</taxon>
        <taxon>Boletus</taxon>
    </lineage>
</organism>
<name>A0AAD4BLU2_BOLED</name>
<dbReference type="Proteomes" id="UP001194468">
    <property type="component" value="Unassembled WGS sequence"/>
</dbReference>
<gene>
    <name evidence="1" type="ORF">L210DRAFT_3554935</name>
</gene>
<dbReference type="AlphaFoldDB" id="A0AAD4BLU2"/>
<dbReference type="EMBL" id="WHUW01000031">
    <property type="protein sequence ID" value="KAF8433882.1"/>
    <property type="molecule type" value="Genomic_DNA"/>
</dbReference>
<protein>
    <submittedName>
        <fullName evidence="1">Uncharacterized protein</fullName>
    </submittedName>
</protein>
<comment type="caution">
    <text evidence="1">The sequence shown here is derived from an EMBL/GenBank/DDBJ whole genome shotgun (WGS) entry which is preliminary data.</text>
</comment>
<keyword evidence="2" id="KW-1185">Reference proteome</keyword>
<accession>A0AAD4BLU2</accession>
<evidence type="ECO:0000313" key="1">
    <source>
        <dbReference type="EMBL" id="KAF8433882.1"/>
    </source>
</evidence>
<evidence type="ECO:0000313" key="2">
    <source>
        <dbReference type="Proteomes" id="UP001194468"/>
    </source>
</evidence>
<reference evidence="1" key="1">
    <citation type="submission" date="2019-10" db="EMBL/GenBank/DDBJ databases">
        <authorList>
            <consortium name="DOE Joint Genome Institute"/>
            <person name="Kuo A."/>
            <person name="Miyauchi S."/>
            <person name="Kiss E."/>
            <person name="Drula E."/>
            <person name="Kohler A."/>
            <person name="Sanchez-Garcia M."/>
            <person name="Andreopoulos B."/>
            <person name="Barry K.W."/>
            <person name="Bonito G."/>
            <person name="Buee M."/>
            <person name="Carver A."/>
            <person name="Chen C."/>
            <person name="Cichocki N."/>
            <person name="Clum A."/>
            <person name="Culley D."/>
            <person name="Crous P.W."/>
            <person name="Fauchery L."/>
            <person name="Girlanda M."/>
            <person name="Hayes R."/>
            <person name="Keri Z."/>
            <person name="LaButti K."/>
            <person name="Lipzen A."/>
            <person name="Lombard V."/>
            <person name="Magnuson J."/>
            <person name="Maillard F."/>
            <person name="Morin E."/>
            <person name="Murat C."/>
            <person name="Nolan M."/>
            <person name="Ohm R."/>
            <person name="Pangilinan J."/>
            <person name="Pereira M."/>
            <person name="Perotto S."/>
            <person name="Peter M."/>
            <person name="Riley R."/>
            <person name="Sitrit Y."/>
            <person name="Stielow B."/>
            <person name="Szollosi G."/>
            <person name="Zifcakova L."/>
            <person name="Stursova M."/>
            <person name="Spatafora J.W."/>
            <person name="Tedersoo L."/>
            <person name="Vaario L.-M."/>
            <person name="Yamada A."/>
            <person name="Yan M."/>
            <person name="Wang P."/>
            <person name="Xu J."/>
            <person name="Bruns T."/>
            <person name="Baldrian P."/>
            <person name="Vilgalys R."/>
            <person name="Henrissat B."/>
            <person name="Grigoriev I.V."/>
            <person name="Hibbett D."/>
            <person name="Nagy L.G."/>
            <person name="Martin F.M."/>
        </authorList>
    </citation>
    <scope>NUCLEOTIDE SEQUENCE</scope>
    <source>
        <strain evidence="1">BED1</strain>
    </source>
</reference>
<feature type="non-terminal residue" evidence="1">
    <location>
        <position position="69"/>
    </location>
</feature>
<reference evidence="1" key="2">
    <citation type="journal article" date="2020" name="Nat. Commun.">
        <title>Large-scale genome sequencing of mycorrhizal fungi provides insights into the early evolution of symbiotic traits.</title>
        <authorList>
            <person name="Miyauchi S."/>
            <person name="Kiss E."/>
            <person name="Kuo A."/>
            <person name="Drula E."/>
            <person name="Kohler A."/>
            <person name="Sanchez-Garcia M."/>
            <person name="Morin E."/>
            <person name="Andreopoulos B."/>
            <person name="Barry K.W."/>
            <person name="Bonito G."/>
            <person name="Buee M."/>
            <person name="Carver A."/>
            <person name="Chen C."/>
            <person name="Cichocki N."/>
            <person name="Clum A."/>
            <person name="Culley D."/>
            <person name="Crous P.W."/>
            <person name="Fauchery L."/>
            <person name="Girlanda M."/>
            <person name="Hayes R.D."/>
            <person name="Keri Z."/>
            <person name="LaButti K."/>
            <person name="Lipzen A."/>
            <person name="Lombard V."/>
            <person name="Magnuson J."/>
            <person name="Maillard F."/>
            <person name="Murat C."/>
            <person name="Nolan M."/>
            <person name="Ohm R.A."/>
            <person name="Pangilinan J."/>
            <person name="Pereira M.F."/>
            <person name="Perotto S."/>
            <person name="Peter M."/>
            <person name="Pfister S."/>
            <person name="Riley R."/>
            <person name="Sitrit Y."/>
            <person name="Stielow J.B."/>
            <person name="Szollosi G."/>
            <person name="Zifcakova L."/>
            <person name="Stursova M."/>
            <person name="Spatafora J.W."/>
            <person name="Tedersoo L."/>
            <person name="Vaario L.M."/>
            <person name="Yamada A."/>
            <person name="Yan M."/>
            <person name="Wang P."/>
            <person name="Xu J."/>
            <person name="Bruns T."/>
            <person name="Baldrian P."/>
            <person name="Vilgalys R."/>
            <person name="Dunand C."/>
            <person name="Henrissat B."/>
            <person name="Grigoriev I.V."/>
            <person name="Hibbett D."/>
            <person name="Nagy L.G."/>
            <person name="Martin F.M."/>
        </authorList>
    </citation>
    <scope>NUCLEOTIDE SEQUENCE</scope>
    <source>
        <strain evidence="1">BED1</strain>
    </source>
</reference>